<dbReference type="GO" id="GO:0008270">
    <property type="term" value="F:zinc ion binding"/>
    <property type="evidence" value="ECO:0007669"/>
    <property type="project" value="UniProtKB-KW"/>
</dbReference>
<dbReference type="InterPro" id="IPR001487">
    <property type="entry name" value="Bromodomain"/>
</dbReference>
<dbReference type="FunCoup" id="D8Q2B5">
    <property type="interactions" value="49"/>
</dbReference>
<dbReference type="InterPro" id="IPR011011">
    <property type="entry name" value="Znf_FYVE_PHD"/>
</dbReference>
<dbReference type="InterPro" id="IPR001965">
    <property type="entry name" value="Znf_PHD"/>
</dbReference>
<dbReference type="PROSITE" id="PS50016">
    <property type="entry name" value="ZF_PHD_2"/>
    <property type="match status" value="1"/>
</dbReference>
<dbReference type="Gene3D" id="1.20.920.10">
    <property type="entry name" value="Bromodomain-like"/>
    <property type="match status" value="1"/>
</dbReference>
<dbReference type="PROSITE" id="PS01359">
    <property type="entry name" value="ZF_PHD_1"/>
    <property type="match status" value="1"/>
</dbReference>
<dbReference type="SMART" id="SM00297">
    <property type="entry name" value="BROMO"/>
    <property type="match status" value="1"/>
</dbReference>
<dbReference type="InParanoid" id="D8Q2B5"/>
<evidence type="ECO:0000256" key="1">
    <source>
        <dbReference type="ARBA" id="ARBA00022723"/>
    </source>
</evidence>
<name>D8Q2B5_SCHCM</name>
<dbReference type="PROSITE" id="PS51805">
    <property type="entry name" value="EPHD"/>
    <property type="match status" value="1"/>
</dbReference>
<dbReference type="Pfam" id="PF10513">
    <property type="entry name" value="EPL1"/>
    <property type="match status" value="1"/>
</dbReference>
<evidence type="ECO:0000256" key="6">
    <source>
        <dbReference type="PROSITE-ProRule" id="PRU00035"/>
    </source>
</evidence>
<feature type="region of interest" description="Disordered" evidence="8">
    <location>
        <begin position="307"/>
        <end position="332"/>
    </location>
</feature>
<dbReference type="Proteomes" id="UP000007431">
    <property type="component" value="Unassembled WGS sequence"/>
</dbReference>
<feature type="non-terminal residue" evidence="12">
    <location>
        <position position="886"/>
    </location>
</feature>
<dbReference type="STRING" id="578458.D8Q2B5"/>
<dbReference type="GO" id="GO:0006325">
    <property type="term" value="P:chromatin organization"/>
    <property type="evidence" value="ECO:0007669"/>
    <property type="project" value="UniProtKB-ARBA"/>
</dbReference>
<dbReference type="InterPro" id="IPR019786">
    <property type="entry name" value="Zinc_finger_PHD-type_CS"/>
</dbReference>
<dbReference type="GO" id="GO:0006357">
    <property type="term" value="P:regulation of transcription by RNA polymerase II"/>
    <property type="evidence" value="ECO:0007669"/>
    <property type="project" value="TreeGrafter"/>
</dbReference>
<evidence type="ECO:0000259" key="10">
    <source>
        <dbReference type="PROSITE" id="PS50016"/>
    </source>
</evidence>
<dbReference type="OMA" id="HVMCARR"/>
<organism evidence="13">
    <name type="scientific">Schizophyllum commune (strain H4-8 / FGSC 9210)</name>
    <name type="common">Split gill fungus</name>
    <dbReference type="NCBI Taxonomy" id="578458"/>
    <lineage>
        <taxon>Eukaryota</taxon>
        <taxon>Fungi</taxon>
        <taxon>Dikarya</taxon>
        <taxon>Basidiomycota</taxon>
        <taxon>Agaricomycotina</taxon>
        <taxon>Agaricomycetes</taxon>
        <taxon>Agaricomycetidae</taxon>
        <taxon>Agaricales</taxon>
        <taxon>Schizophyllaceae</taxon>
        <taxon>Schizophyllum</taxon>
    </lineage>
</organism>
<dbReference type="PANTHER" id="PTHR13793:SF107">
    <property type="entry name" value="BROMODOMAIN-CONTAINING PROTEIN HOMOLOG"/>
    <property type="match status" value="1"/>
</dbReference>
<evidence type="ECO:0000256" key="2">
    <source>
        <dbReference type="ARBA" id="ARBA00022737"/>
    </source>
</evidence>
<dbReference type="PROSITE" id="PS50014">
    <property type="entry name" value="BROMODOMAIN_2"/>
    <property type="match status" value="1"/>
</dbReference>
<feature type="region of interest" description="Disordered" evidence="8">
    <location>
        <begin position="828"/>
        <end position="886"/>
    </location>
</feature>
<dbReference type="EMBL" id="GL377305">
    <property type="protein sequence ID" value="EFI98655.1"/>
    <property type="molecule type" value="Genomic_DNA"/>
</dbReference>
<dbReference type="SUPFAM" id="SSF47370">
    <property type="entry name" value="Bromodomain"/>
    <property type="match status" value="1"/>
</dbReference>
<keyword evidence="4" id="KW-0862">Zinc</keyword>
<dbReference type="VEuPathDB" id="FungiDB:SCHCODRAFT_02747038"/>
<dbReference type="PANTHER" id="PTHR13793">
    <property type="entry name" value="PHD FINGER PROTEINS"/>
    <property type="match status" value="1"/>
</dbReference>
<evidence type="ECO:0000259" key="11">
    <source>
        <dbReference type="PROSITE" id="PS51805"/>
    </source>
</evidence>
<gene>
    <name evidence="12" type="ORF">SCHCODRAFT_54305</name>
</gene>
<proteinExistence type="predicted"/>
<evidence type="ECO:0000256" key="5">
    <source>
        <dbReference type="ARBA" id="ARBA00023117"/>
    </source>
</evidence>
<keyword evidence="13" id="KW-1185">Reference proteome</keyword>
<keyword evidence="3 7" id="KW-0863">Zinc-finger</keyword>
<evidence type="ECO:0000313" key="13">
    <source>
        <dbReference type="Proteomes" id="UP000007431"/>
    </source>
</evidence>
<dbReference type="Pfam" id="PF13831">
    <property type="entry name" value="PHD_2"/>
    <property type="match status" value="1"/>
</dbReference>
<reference evidence="12 13" key="1">
    <citation type="journal article" date="2010" name="Nat. Biotechnol.">
        <title>Genome sequence of the model mushroom Schizophyllum commune.</title>
        <authorList>
            <person name="Ohm R.A."/>
            <person name="de Jong J.F."/>
            <person name="Lugones L.G."/>
            <person name="Aerts A."/>
            <person name="Kothe E."/>
            <person name="Stajich J.E."/>
            <person name="de Vries R.P."/>
            <person name="Record E."/>
            <person name="Levasseur A."/>
            <person name="Baker S.E."/>
            <person name="Bartholomew K.A."/>
            <person name="Coutinho P.M."/>
            <person name="Erdmann S."/>
            <person name="Fowler T.J."/>
            <person name="Gathman A.C."/>
            <person name="Lombard V."/>
            <person name="Henrissat B."/>
            <person name="Knabe N."/>
            <person name="Kuees U."/>
            <person name="Lilly W.W."/>
            <person name="Lindquist E."/>
            <person name="Lucas S."/>
            <person name="Magnuson J.K."/>
            <person name="Piumi F."/>
            <person name="Raudaskoski M."/>
            <person name="Salamov A."/>
            <person name="Schmutz J."/>
            <person name="Schwarze F.W.M.R."/>
            <person name="vanKuyk P.A."/>
            <person name="Horton J.S."/>
            <person name="Grigoriev I.V."/>
            <person name="Woesten H.A.B."/>
        </authorList>
    </citation>
    <scope>NUCLEOTIDE SEQUENCE [LARGE SCALE GENOMIC DNA]</scope>
    <source>
        <strain evidence="13">H4-8 / FGSC 9210</strain>
    </source>
</reference>
<evidence type="ECO:0000256" key="7">
    <source>
        <dbReference type="PROSITE-ProRule" id="PRU00146"/>
    </source>
</evidence>
<accession>D8Q2B5</accession>
<dbReference type="PRINTS" id="PR00503">
    <property type="entry name" value="BROMODOMAIN"/>
</dbReference>
<keyword evidence="5 6" id="KW-0103">Bromodomain</keyword>
<sequence>MARASTADHKHDAIPVVEFIKVDEDETTKPVGVSDKNARTYGYNDLTPFVRPEHYIRHIEPLEADLARQVEYDMDEQDQEFLDAVNAERKKEQLDRASYELFEIIIDRLEKEWFDLTKNIPKPDFALPSEDSTCAICDDSEGENTNAIVFCDGCNLAVHQECYGVPYIPEGQWLCRKCTVSPENPVSCVLCPNEGGAFKQTVNGDWIHLLCAMWIPETQVVNETVMEPIANLDRVNKARYRLKCSICKRQDSGACIQCNKPSCVVAFHVTCARKEKLMMPMKGPQGTPAPPLVAYCERHLPPDQAAAREASLEAEAEEEEEEEAHTKSKSARAYAKTYRPPIPLVPAIVVDRVLAYTGKIQLRKKPEFVSLICRYWSLKREARRGAPLLKRLHLEPWTASNAGQAQTEEERVAKLEQLTALKGDLEKVRELAALTCKREARKLHQASALRELLAAALFYNEGPLRVAFEKVTRQAKRYCLQEYNETDPSSSHDKQNYFRFPVTKQEAPDYFDVVARPMSWSVIEEKLNKHEYWDVGSFKARLILLHATTQLTVAQEDVNLVLSNALLYNKSATPFYKAAHRIKAHMENIWQEMDAALGKEMKAASETPTEVDQVQLPAAEDVKQDLKLPPTQNVGDLEPALWALSLLASRDVIQPTCEYVIDEDPLSSLLAYEAGKLVPPPPPPPREPTPPPSSPPPEKQAQFEEEMAREARERRSRSSTSTPRIPPFVPVGQREAEAYRAPVTAVYADVAPRTRRASAQEATFMSEAMATQTPGAGPSTTEVQEKPASKERPRKRRRTTTPVQEVERFEWPVLPAVKEDIDKKDTFKYFNAGWMLPPGTKRGNRGSLDRPPPPPPPPKKRRPSHLKSGLSISSTAASDNQTLPTP</sequence>
<dbReference type="HOGENOM" id="CLU_003589_0_1_1"/>
<feature type="domain" description="PHD-type" evidence="11">
    <location>
        <begin position="185"/>
        <end position="300"/>
    </location>
</feature>
<feature type="compositionally biased region" description="Acidic residues" evidence="8">
    <location>
        <begin position="312"/>
        <end position="323"/>
    </location>
</feature>
<feature type="region of interest" description="Disordered" evidence="8">
    <location>
        <begin position="674"/>
        <end position="736"/>
    </location>
</feature>
<dbReference type="FunFam" id="3.30.40.10:FF:000008">
    <property type="entry name" value="Bromodomain containing 1, isoform CRA_a"/>
    <property type="match status" value="1"/>
</dbReference>
<dbReference type="InterPro" id="IPR019787">
    <property type="entry name" value="Znf_PHD-finger"/>
</dbReference>
<protein>
    <submittedName>
        <fullName evidence="12">Uncharacterized protein</fullName>
    </submittedName>
</protein>
<keyword evidence="1" id="KW-0479">Metal-binding</keyword>
<feature type="region of interest" description="Disordered" evidence="8">
    <location>
        <begin position="755"/>
        <end position="805"/>
    </location>
</feature>
<evidence type="ECO:0000256" key="3">
    <source>
        <dbReference type="ARBA" id="ARBA00022771"/>
    </source>
</evidence>
<dbReference type="CDD" id="cd15492">
    <property type="entry name" value="PHD_BRPF_JADE_like"/>
    <property type="match status" value="1"/>
</dbReference>
<dbReference type="AlphaFoldDB" id="D8Q2B5"/>
<dbReference type="SMART" id="SM00249">
    <property type="entry name" value="PHD"/>
    <property type="match status" value="2"/>
</dbReference>
<feature type="compositionally biased region" description="Polar residues" evidence="8">
    <location>
        <begin position="769"/>
        <end position="782"/>
    </location>
</feature>
<dbReference type="SUPFAM" id="SSF57903">
    <property type="entry name" value="FYVE/PHD zinc finger"/>
    <property type="match status" value="1"/>
</dbReference>
<dbReference type="InterPro" id="IPR013083">
    <property type="entry name" value="Znf_RING/FYVE/PHD"/>
</dbReference>
<feature type="domain" description="PHD-type" evidence="10">
    <location>
        <begin position="131"/>
        <end position="181"/>
    </location>
</feature>
<feature type="domain" description="Bromo" evidence="9">
    <location>
        <begin position="490"/>
        <end position="576"/>
    </location>
</feature>
<dbReference type="eggNOG" id="KOG0955">
    <property type="taxonomic scope" value="Eukaryota"/>
</dbReference>
<dbReference type="Pfam" id="PF13832">
    <property type="entry name" value="zf-HC5HC2H_2"/>
    <property type="match status" value="1"/>
</dbReference>
<feature type="compositionally biased region" description="Polar residues" evidence="8">
    <location>
        <begin position="870"/>
        <end position="886"/>
    </location>
</feature>
<evidence type="ECO:0000256" key="8">
    <source>
        <dbReference type="SAM" id="MobiDB-lite"/>
    </source>
</evidence>
<evidence type="ECO:0000256" key="4">
    <source>
        <dbReference type="ARBA" id="ARBA00022833"/>
    </source>
</evidence>
<feature type="compositionally biased region" description="Pro residues" evidence="8">
    <location>
        <begin position="678"/>
        <end position="698"/>
    </location>
</feature>
<evidence type="ECO:0000259" key="9">
    <source>
        <dbReference type="PROSITE" id="PS50014"/>
    </source>
</evidence>
<dbReference type="Gene3D" id="3.30.40.10">
    <property type="entry name" value="Zinc/RING finger domain, C3HC4 (zinc finger)"/>
    <property type="match status" value="2"/>
</dbReference>
<evidence type="ECO:0000313" key="12">
    <source>
        <dbReference type="EMBL" id="EFI98655.1"/>
    </source>
</evidence>
<dbReference type="InterPro" id="IPR050701">
    <property type="entry name" value="Histone_Mod_Regulator"/>
</dbReference>
<dbReference type="InterPro" id="IPR036427">
    <property type="entry name" value="Bromodomain-like_sf"/>
</dbReference>
<dbReference type="InterPro" id="IPR034732">
    <property type="entry name" value="EPHD"/>
</dbReference>
<keyword evidence="2" id="KW-0677">Repeat</keyword>
<dbReference type="Pfam" id="PF00439">
    <property type="entry name" value="Bromodomain"/>
    <property type="match status" value="1"/>
</dbReference>
<dbReference type="InterPro" id="IPR019542">
    <property type="entry name" value="Enhancer_polycomb-like_N"/>
</dbReference>
<dbReference type="CDD" id="cd04369">
    <property type="entry name" value="Bromodomain"/>
    <property type="match status" value="1"/>
</dbReference>